<evidence type="ECO:0000313" key="1">
    <source>
        <dbReference type="Proteomes" id="UP000887564"/>
    </source>
</evidence>
<protein>
    <submittedName>
        <fullName evidence="2">Uncharacterized protein</fullName>
    </submittedName>
</protein>
<dbReference type="WBParaSite" id="PEQ_0001442601-mRNA-1">
    <property type="protein sequence ID" value="PEQ_0001442601-mRNA-1"/>
    <property type="gene ID" value="PEQ_0001442601"/>
</dbReference>
<keyword evidence="1" id="KW-1185">Reference proteome</keyword>
<dbReference type="AlphaFoldDB" id="A0A914S699"/>
<organism evidence="1 2">
    <name type="scientific">Parascaris equorum</name>
    <name type="common">Equine roundworm</name>
    <dbReference type="NCBI Taxonomy" id="6256"/>
    <lineage>
        <taxon>Eukaryota</taxon>
        <taxon>Metazoa</taxon>
        <taxon>Ecdysozoa</taxon>
        <taxon>Nematoda</taxon>
        <taxon>Chromadorea</taxon>
        <taxon>Rhabditida</taxon>
        <taxon>Spirurina</taxon>
        <taxon>Ascaridomorpha</taxon>
        <taxon>Ascaridoidea</taxon>
        <taxon>Ascarididae</taxon>
        <taxon>Parascaris</taxon>
    </lineage>
</organism>
<reference evidence="2" key="1">
    <citation type="submission" date="2022-11" db="UniProtKB">
        <authorList>
            <consortium name="WormBaseParasite"/>
        </authorList>
    </citation>
    <scope>IDENTIFICATION</scope>
</reference>
<proteinExistence type="predicted"/>
<name>A0A914S699_PAREQ</name>
<evidence type="ECO:0000313" key="2">
    <source>
        <dbReference type="WBParaSite" id="PEQ_0001442601-mRNA-1"/>
    </source>
</evidence>
<accession>A0A914S699</accession>
<dbReference type="Proteomes" id="UP000887564">
    <property type="component" value="Unplaced"/>
</dbReference>
<sequence length="38" mass="4372">MCLMRRVSQRSGDSHCTALVHHKMSTVLHSLTWFVGCR</sequence>